<dbReference type="KEGG" id="psl:Psta_3249"/>
<protein>
    <submittedName>
        <fullName evidence="8">Lipid A biosynthesis acyltransferase</fullName>
    </submittedName>
</protein>
<dbReference type="AlphaFoldDB" id="D2QX73"/>
<dbReference type="eggNOG" id="COG1560">
    <property type="taxonomic scope" value="Bacteria"/>
</dbReference>
<dbReference type="OrthoDB" id="9801955at2"/>
<dbReference type="HOGENOM" id="CLU_049421_4_0_0"/>
<dbReference type="PANTHER" id="PTHR30606:SF10">
    <property type="entry name" value="PHOSPHATIDYLINOSITOL MANNOSIDE ACYLTRANSFERASE"/>
    <property type="match status" value="1"/>
</dbReference>
<dbReference type="GO" id="GO:0005886">
    <property type="term" value="C:plasma membrane"/>
    <property type="evidence" value="ECO:0007669"/>
    <property type="project" value="UniProtKB-SubCell"/>
</dbReference>
<dbReference type="CDD" id="cd07984">
    <property type="entry name" value="LPLAT_LABLAT-like"/>
    <property type="match status" value="1"/>
</dbReference>
<gene>
    <name evidence="8" type="ordered locus">Psta_3249</name>
</gene>
<evidence type="ECO:0000256" key="6">
    <source>
        <dbReference type="ARBA" id="ARBA00023315"/>
    </source>
</evidence>
<name>D2QX73_PIRSD</name>
<organism evidence="8 9">
    <name type="scientific">Pirellula staleyi (strain ATCC 27377 / DSM 6068 / ICPB 4128)</name>
    <name type="common">Pirella staleyi</name>
    <dbReference type="NCBI Taxonomy" id="530564"/>
    <lineage>
        <taxon>Bacteria</taxon>
        <taxon>Pseudomonadati</taxon>
        <taxon>Planctomycetota</taxon>
        <taxon>Planctomycetia</taxon>
        <taxon>Pirellulales</taxon>
        <taxon>Pirellulaceae</taxon>
        <taxon>Pirellula</taxon>
    </lineage>
</organism>
<dbReference type="STRING" id="530564.Psta_3249"/>
<feature type="region of interest" description="Disordered" evidence="7">
    <location>
        <begin position="298"/>
        <end position="318"/>
    </location>
</feature>
<evidence type="ECO:0000256" key="3">
    <source>
        <dbReference type="ARBA" id="ARBA00022519"/>
    </source>
</evidence>
<accession>D2QX73</accession>
<dbReference type="InterPro" id="IPR004960">
    <property type="entry name" value="LipA_acyltrans"/>
</dbReference>
<dbReference type="PANTHER" id="PTHR30606">
    <property type="entry name" value="LIPID A BIOSYNTHESIS LAUROYL ACYLTRANSFERASE"/>
    <property type="match status" value="1"/>
</dbReference>
<reference evidence="8 9" key="1">
    <citation type="journal article" date="2009" name="Stand. Genomic Sci.">
        <title>Complete genome sequence of Pirellula staleyi type strain (ATCC 27377).</title>
        <authorList>
            <person name="Clum A."/>
            <person name="Tindall B.J."/>
            <person name="Sikorski J."/>
            <person name="Ivanova N."/>
            <person name="Mavrommatis K."/>
            <person name="Lucas S."/>
            <person name="Glavina del Rio T."/>
            <person name="Nolan M."/>
            <person name="Chen F."/>
            <person name="Tice H."/>
            <person name="Pitluck S."/>
            <person name="Cheng J.F."/>
            <person name="Chertkov O."/>
            <person name="Brettin T."/>
            <person name="Han C."/>
            <person name="Detter J.C."/>
            <person name="Kuske C."/>
            <person name="Bruce D."/>
            <person name="Goodwin L."/>
            <person name="Ovchinikova G."/>
            <person name="Pati A."/>
            <person name="Mikhailova N."/>
            <person name="Chen A."/>
            <person name="Palaniappan K."/>
            <person name="Land M."/>
            <person name="Hauser L."/>
            <person name="Chang Y.J."/>
            <person name="Jeffries C.D."/>
            <person name="Chain P."/>
            <person name="Rohde M."/>
            <person name="Goker M."/>
            <person name="Bristow J."/>
            <person name="Eisen J.A."/>
            <person name="Markowitz V."/>
            <person name="Hugenholtz P."/>
            <person name="Kyrpides N.C."/>
            <person name="Klenk H.P."/>
            <person name="Lapidus A."/>
        </authorList>
    </citation>
    <scope>NUCLEOTIDE SEQUENCE [LARGE SCALE GENOMIC DNA]</scope>
    <source>
        <strain evidence="9">ATCC 27377 / DSM 6068 / ICPB 4128</strain>
    </source>
</reference>
<comment type="subcellular location">
    <subcellularLocation>
        <location evidence="1">Cell inner membrane</location>
    </subcellularLocation>
</comment>
<sequence length="318" mass="35674">MVRRLGQYAVYLMVRVVISIIQALSLDAAAAVARTLAWLLCDVVRLRRRLVDENLAASFPEKSVSERAQIARAQYEHLLLLAFEIAHAPRKIHETNWRKFVTIHRKRELVSAMLAPRPRVIVTAHFGNFEIAGFMSGLLGIPTFTVARTLDNPYLDDYLNQFRELKGQFILPKVGSAPQADAVLAMEGTLVLLGDHHAGPKGCWVEFMNRPASCHKAVALFTLLSGAPMIVTYCRRLGKPLQFELGLAGIQDPLVTSSELAGVKPLTQWYNSRLEEFIRDCPSQYWWVHNRWRDPPAKKKIKAAEPTASSDEPPARAA</sequence>
<evidence type="ECO:0000256" key="1">
    <source>
        <dbReference type="ARBA" id="ARBA00004533"/>
    </source>
</evidence>
<evidence type="ECO:0000256" key="2">
    <source>
        <dbReference type="ARBA" id="ARBA00022475"/>
    </source>
</evidence>
<dbReference type="GO" id="GO:0009247">
    <property type="term" value="P:glycolipid biosynthetic process"/>
    <property type="evidence" value="ECO:0007669"/>
    <property type="project" value="UniProtKB-ARBA"/>
</dbReference>
<keyword evidence="5" id="KW-0472">Membrane</keyword>
<evidence type="ECO:0000313" key="9">
    <source>
        <dbReference type="Proteomes" id="UP000001887"/>
    </source>
</evidence>
<proteinExistence type="predicted"/>
<keyword evidence="2" id="KW-1003">Cell membrane</keyword>
<keyword evidence="4 8" id="KW-0808">Transferase</keyword>
<evidence type="ECO:0000313" key="8">
    <source>
        <dbReference type="EMBL" id="ADB17913.1"/>
    </source>
</evidence>
<keyword evidence="3" id="KW-0997">Cell inner membrane</keyword>
<evidence type="ECO:0000256" key="4">
    <source>
        <dbReference type="ARBA" id="ARBA00022679"/>
    </source>
</evidence>
<dbReference type="Proteomes" id="UP000001887">
    <property type="component" value="Chromosome"/>
</dbReference>
<evidence type="ECO:0000256" key="7">
    <source>
        <dbReference type="SAM" id="MobiDB-lite"/>
    </source>
</evidence>
<dbReference type="GO" id="GO:0016746">
    <property type="term" value="F:acyltransferase activity"/>
    <property type="evidence" value="ECO:0007669"/>
    <property type="project" value="UniProtKB-KW"/>
</dbReference>
<dbReference type="Pfam" id="PF03279">
    <property type="entry name" value="Lip_A_acyltrans"/>
    <property type="match status" value="1"/>
</dbReference>
<dbReference type="EMBL" id="CP001848">
    <property type="protein sequence ID" value="ADB17913.1"/>
    <property type="molecule type" value="Genomic_DNA"/>
</dbReference>
<evidence type="ECO:0000256" key="5">
    <source>
        <dbReference type="ARBA" id="ARBA00023136"/>
    </source>
</evidence>
<keyword evidence="9" id="KW-1185">Reference proteome</keyword>
<keyword evidence="6 8" id="KW-0012">Acyltransferase</keyword>